<organism evidence="2 3">
    <name type="scientific">Blastocystis sp. subtype 1 (strain ATCC 50177 / NandII)</name>
    <dbReference type="NCBI Taxonomy" id="478820"/>
    <lineage>
        <taxon>Eukaryota</taxon>
        <taxon>Sar</taxon>
        <taxon>Stramenopiles</taxon>
        <taxon>Bigyra</taxon>
        <taxon>Opalozoa</taxon>
        <taxon>Opalinata</taxon>
        <taxon>Blastocystidae</taxon>
        <taxon>Blastocystis</taxon>
    </lineage>
</organism>
<dbReference type="PANTHER" id="PTHR18964:SF149">
    <property type="entry name" value="BIFUNCTIONAL UDP-N-ACETYLGLUCOSAMINE 2-EPIMERASE_N-ACETYLMANNOSAMINE KINASE"/>
    <property type="match status" value="1"/>
</dbReference>
<dbReference type="Pfam" id="PF00480">
    <property type="entry name" value="ROK"/>
    <property type="match status" value="1"/>
</dbReference>
<evidence type="ECO:0000256" key="1">
    <source>
        <dbReference type="SAM" id="Phobius"/>
    </source>
</evidence>
<dbReference type="SUPFAM" id="SSF53067">
    <property type="entry name" value="Actin-like ATPase domain"/>
    <property type="match status" value="1"/>
</dbReference>
<dbReference type="Gene3D" id="3.30.420.40">
    <property type="match status" value="2"/>
</dbReference>
<sequence length="355" mass="36979">MSGTNSNIVKIGGAIIGAVLLGYASKKAADRFFKGSKKQRYFVGIDLGATNAKAGVVNDDGELLAVFSEPLDDYSDKGVVASLVKVATKAVEEAGLTWSKIAEIGVGSPGTIDFDNGVVIKASNFPTWDHVPLAQMIKDQTGVKTILDNDANAACAAECWVGAGKGKKNMVTITLGSGIGGGVVVNGQIIHGGSGWAGEPGHSIYIVNGTPCGCGQKGCYEKYASANGLVLQTKKYLEDHPSETSSLRDIPEVTAKTIMDAAKAGDVVADHCVNIAAEALGVCCVNLCRVLDPELIVFSGGLALAGDFLLEKIKKQFSHYHWTIQEPSCELVISEASDKVGVVGAAAVARMDTMK</sequence>
<dbReference type="AlphaFoldDB" id="A0A196SKT5"/>
<evidence type="ECO:0000313" key="2">
    <source>
        <dbReference type="EMBL" id="OAO17658.1"/>
    </source>
</evidence>
<dbReference type="EMBL" id="LXWW01000022">
    <property type="protein sequence ID" value="OAO17658.1"/>
    <property type="molecule type" value="Genomic_DNA"/>
</dbReference>
<dbReference type="PROSITE" id="PS01125">
    <property type="entry name" value="ROK"/>
    <property type="match status" value="1"/>
</dbReference>
<dbReference type="OrthoDB" id="61890at2759"/>
<accession>A0A196SKT5</accession>
<protein>
    <submittedName>
        <fullName evidence="2">Glucokinase</fullName>
    </submittedName>
</protein>
<dbReference type="InterPro" id="IPR043129">
    <property type="entry name" value="ATPase_NBD"/>
</dbReference>
<keyword evidence="1" id="KW-1133">Transmembrane helix</keyword>
<keyword evidence="2" id="KW-0418">Kinase</keyword>
<keyword evidence="1" id="KW-0812">Transmembrane</keyword>
<dbReference type="Proteomes" id="UP000078348">
    <property type="component" value="Unassembled WGS sequence"/>
</dbReference>
<dbReference type="STRING" id="478820.A0A196SKT5"/>
<dbReference type="GO" id="GO:0009384">
    <property type="term" value="F:N-acylmannosamine kinase activity"/>
    <property type="evidence" value="ECO:0007669"/>
    <property type="project" value="TreeGrafter"/>
</dbReference>
<comment type="caution">
    <text evidence="2">The sequence shown here is derived from an EMBL/GenBank/DDBJ whole genome shotgun (WGS) entry which is preliminary data.</text>
</comment>
<keyword evidence="2" id="KW-0808">Transferase</keyword>
<gene>
    <name evidence="2" type="ORF">AV274_0600</name>
</gene>
<proteinExistence type="predicted"/>
<keyword evidence="3" id="KW-1185">Reference proteome</keyword>
<feature type="transmembrane region" description="Helical" evidence="1">
    <location>
        <begin position="6"/>
        <end position="24"/>
    </location>
</feature>
<evidence type="ECO:0000313" key="3">
    <source>
        <dbReference type="Proteomes" id="UP000078348"/>
    </source>
</evidence>
<dbReference type="PANTHER" id="PTHR18964">
    <property type="entry name" value="ROK (REPRESSOR, ORF, KINASE) FAMILY"/>
    <property type="match status" value="1"/>
</dbReference>
<name>A0A196SKT5_BLAHN</name>
<dbReference type="InterPro" id="IPR049874">
    <property type="entry name" value="ROK_cs"/>
</dbReference>
<dbReference type="GO" id="GO:0008761">
    <property type="term" value="F:UDP-N-acetylglucosamine 2-epimerase activity"/>
    <property type="evidence" value="ECO:0007669"/>
    <property type="project" value="TreeGrafter"/>
</dbReference>
<keyword evidence="1" id="KW-0472">Membrane</keyword>
<reference evidence="2 3" key="1">
    <citation type="submission" date="2016-05" db="EMBL/GenBank/DDBJ databases">
        <title>Nuclear genome of Blastocystis sp. subtype 1 NandII.</title>
        <authorList>
            <person name="Gentekaki E."/>
            <person name="Curtis B."/>
            <person name="Stairs C."/>
            <person name="Eme L."/>
            <person name="Herman E."/>
            <person name="Klimes V."/>
            <person name="Arias M.C."/>
            <person name="Elias M."/>
            <person name="Hilliou F."/>
            <person name="Klute M."/>
            <person name="Malik S.-B."/>
            <person name="Pightling A."/>
            <person name="Rachubinski R."/>
            <person name="Salas D."/>
            <person name="Schlacht A."/>
            <person name="Suga H."/>
            <person name="Archibald J."/>
            <person name="Ball S.G."/>
            <person name="Clark G."/>
            <person name="Dacks J."/>
            <person name="Van Der Giezen M."/>
            <person name="Tsaousis A."/>
            <person name="Roger A."/>
        </authorList>
    </citation>
    <scope>NUCLEOTIDE SEQUENCE [LARGE SCALE GENOMIC DNA]</scope>
    <source>
        <strain evidence="3">ATCC 50177 / NandII</strain>
    </source>
</reference>
<dbReference type="InterPro" id="IPR000600">
    <property type="entry name" value="ROK"/>
</dbReference>